<dbReference type="Proteomes" id="UP000593567">
    <property type="component" value="Unassembled WGS sequence"/>
</dbReference>
<evidence type="ECO:0000313" key="4">
    <source>
        <dbReference type="Proteomes" id="UP000593567"/>
    </source>
</evidence>
<dbReference type="InterPro" id="IPR006357">
    <property type="entry name" value="HAD-SF_hydro_IIA"/>
</dbReference>
<dbReference type="OrthoDB" id="10251048at2759"/>
<evidence type="ECO:0000313" key="3">
    <source>
        <dbReference type="EMBL" id="KAF6030277.1"/>
    </source>
</evidence>
<keyword evidence="1" id="KW-0732">Signal</keyword>
<dbReference type="EMBL" id="VXIV02001722">
    <property type="protein sequence ID" value="KAF6030277.1"/>
    <property type="molecule type" value="Genomic_DNA"/>
</dbReference>
<evidence type="ECO:0000256" key="2">
    <source>
        <dbReference type="ARBA" id="ARBA00069384"/>
    </source>
</evidence>
<dbReference type="InterPro" id="IPR023214">
    <property type="entry name" value="HAD_sf"/>
</dbReference>
<accession>A0A7J7JWD8</accession>
<dbReference type="GO" id="GO:0046474">
    <property type="term" value="P:glycerophospholipid biosynthetic process"/>
    <property type="evidence" value="ECO:0007669"/>
    <property type="project" value="TreeGrafter"/>
</dbReference>
<dbReference type="SUPFAM" id="SSF56784">
    <property type="entry name" value="HAD-like"/>
    <property type="match status" value="1"/>
</dbReference>
<sequence length="457" mass="51371">MANIGLKSALLKGETRMWCGQLLRNKNVMPSQQLHTKLYCSTSSVRAAAFHTSSCQSAASSRTKTPNRFGFMFDIDGVFVRGKEVFSHSAEALHLLLDEKGKFKIPTVFVTNAGNTLRSRKAEQLSERLGIKIHQEQMVMSHSPLKMFQQFHNKTVLVSGQGPVREIARNLGFQKVVTIDNFRKSYPLLDMVDHNRRGHDEADEYEEFFPEIEAVILFGEPIRWETNLQLVLDLLMTNGKPDHCPTTVPEQHIPILACNMDMVWMAEACMPRFGHGCFLFCLEHLFKKLSGKDLKYTALIGKPSPITYHHAEYCLNEHAKSINIEKTISHLDNPDTDIYGANLYNRYLQNKSKARHAEVSTIGKRSKMMLGAPAHVESGNMVHEINEEELLDSAESCESILVNTGVYSADTTKLAYGTGVSSHVDFAIDEDLRQPNYRVTNVLEAVQLVLAKEGLAS</sequence>
<dbReference type="GO" id="GO:0005739">
    <property type="term" value="C:mitochondrion"/>
    <property type="evidence" value="ECO:0007669"/>
    <property type="project" value="TreeGrafter"/>
</dbReference>
<name>A0A7J7JWD8_BUGNE</name>
<dbReference type="Pfam" id="PF13344">
    <property type="entry name" value="Hydrolase_6"/>
    <property type="match status" value="1"/>
</dbReference>
<proteinExistence type="predicted"/>
<dbReference type="NCBIfam" id="TIGR01460">
    <property type="entry name" value="HAD-SF-IIA"/>
    <property type="match status" value="1"/>
</dbReference>
<dbReference type="Gene3D" id="3.40.50.1000">
    <property type="entry name" value="HAD superfamily/HAD-like"/>
    <property type="match status" value="2"/>
</dbReference>
<dbReference type="FunFam" id="3.40.50.1000:FF:000081">
    <property type="entry name" value="Haloacid dehalogenase like hydrolase domain containing 5"/>
    <property type="match status" value="1"/>
</dbReference>
<comment type="caution">
    <text evidence="3">The sequence shown here is derived from an EMBL/GenBank/DDBJ whole genome shotgun (WGS) entry which is preliminary data.</text>
</comment>
<reference evidence="3" key="1">
    <citation type="submission" date="2020-06" db="EMBL/GenBank/DDBJ databases">
        <title>Draft genome of Bugula neritina, a colonial animal packing powerful symbionts and potential medicines.</title>
        <authorList>
            <person name="Rayko M."/>
        </authorList>
    </citation>
    <scope>NUCLEOTIDE SEQUENCE [LARGE SCALE GENOMIC DNA]</scope>
    <source>
        <strain evidence="3">Kwan_BN1</strain>
    </source>
</reference>
<dbReference type="InterPro" id="IPR050324">
    <property type="entry name" value="CDP-alcohol_PTase-I"/>
</dbReference>
<evidence type="ECO:0000256" key="1">
    <source>
        <dbReference type="ARBA" id="ARBA00022729"/>
    </source>
</evidence>
<dbReference type="InterPro" id="IPR036412">
    <property type="entry name" value="HAD-like_sf"/>
</dbReference>
<gene>
    <name evidence="3" type="ORF">EB796_011418</name>
</gene>
<keyword evidence="4" id="KW-1185">Reference proteome</keyword>
<dbReference type="InterPro" id="IPR006353">
    <property type="entry name" value="HAD-SF_hydro_IIA_CECR5"/>
</dbReference>
<organism evidence="3 4">
    <name type="scientific">Bugula neritina</name>
    <name type="common">Brown bryozoan</name>
    <name type="synonym">Sertularia neritina</name>
    <dbReference type="NCBI Taxonomy" id="10212"/>
    <lineage>
        <taxon>Eukaryota</taxon>
        <taxon>Metazoa</taxon>
        <taxon>Spiralia</taxon>
        <taxon>Lophotrochozoa</taxon>
        <taxon>Bryozoa</taxon>
        <taxon>Gymnolaemata</taxon>
        <taxon>Cheilostomatida</taxon>
        <taxon>Flustrina</taxon>
        <taxon>Buguloidea</taxon>
        <taxon>Bugulidae</taxon>
        <taxon>Bugula</taxon>
    </lineage>
</organism>
<dbReference type="PANTHER" id="PTHR14269:SF4">
    <property type="entry name" value="CAT EYE SYNDROME CRITICAL REGION PROTEIN 5"/>
    <property type="match status" value="1"/>
</dbReference>
<protein>
    <recommendedName>
        <fullName evidence="2">Haloacid dehalogenase-like hydrolase domain-containing 5</fullName>
    </recommendedName>
</protein>
<dbReference type="NCBIfam" id="TIGR01456">
    <property type="entry name" value="CECR5"/>
    <property type="match status" value="1"/>
</dbReference>
<dbReference type="PANTHER" id="PTHR14269">
    <property type="entry name" value="CDP-DIACYLGLYCEROL--GLYCEROL-3-PHOSPHATE 3-PHOSPHATIDYLTRANSFERASE-RELATED"/>
    <property type="match status" value="1"/>
</dbReference>
<dbReference type="AlphaFoldDB" id="A0A7J7JWD8"/>